<dbReference type="PROSITE" id="PS50206">
    <property type="entry name" value="RHODANESE_3"/>
    <property type="match status" value="1"/>
</dbReference>
<feature type="domain" description="Helicase ATP-binding" evidence="4">
    <location>
        <begin position="167"/>
        <end position="355"/>
    </location>
</feature>
<dbReference type="InterPro" id="IPR011545">
    <property type="entry name" value="DEAD/DEAH_box_helicase_dom"/>
</dbReference>
<dbReference type="RefSeq" id="WP_285521813.1">
    <property type="nucleotide sequence ID" value="NZ_JASNGB010000022.1"/>
</dbReference>
<dbReference type="InterPro" id="IPR027417">
    <property type="entry name" value="P-loop_NTPase"/>
</dbReference>
<evidence type="ECO:0000259" key="5">
    <source>
        <dbReference type="PROSITE" id="PS51194"/>
    </source>
</evidence>
<feature type="domain" description="Rhodanese" evidence="3">
    <location>
        <begin position="375"/>
        <end position="427"/>
    </location>
</feature>
<dbReference type="InterPro" id="IPR014001">
    <property type="entry name" value="Helicase_ATP-bd"/>
</dbReference>
<keyword evidence="7" id="KW-1185">Reference proteome</keyword>
<dbReference type="InterPro" id="IPR001650">
    <property type="entry name" value="Helicase_C-like"/>
</dbReference>
<feature type="domain" description="Helicase C-terminal" evidence="5">
    <location>
        <begin position="384"/>
        <end position="530"/>
    </location>
</feature>
<reference evidence="6 7" key="1">
    <citation type="submission" date="2023-05" db="EMBL/GenBank/DDBJ databases">
        <authorList>
            <person name="Gao F."/>
        </authorList>
    </citation>
    <scope>NUCLEOTIDE SEQUENCE [LARGE SCALE GENOMIC DNA]</scope>
    <source>
        <strain evidence="6 7">MIMF12</strain>
    </source>
</reference>
<keyword evidence="1" id="KW-0547">Nucleotide-binding</keyword>
<dbReference type="Proteomes" id="UP001302059">
    <property type="component" value="Unassembled WGS sequence"/>
</dbReference>
<dbReference type="InterPro" id="IPR001763">
    <property type="entry name" value="Rhodanese-like_dom"/>
</dbReference>
<gene>
    <name evidence="6" type="primary">dpdF</name>
    <name evidence="6" type="ORF">QOL99_04540</name>
</gene>
<dbReference type="NCBIfam" id="NF041063">
    <property type="entry name" value="DpdF"/>
    <property type="match status" value="1"/>
</dbReference>
<dbReference type="SMART" id="SM00490">
    <property type="entry name" value="HELICc"/>
    <property type="match status" value="1"/>
</dbReference>
<accession>A0ABT7JED3</accession>
<keyword evidence="2" id="KW-0067">ATP-binding</keyword>
<dbReference type="EMBL" id="JASNGB010000022">
    <property type="protein sequence ID" value="MDL2343417.1"/>
    <property type="molecule type" value="Genomic_DNA"/>
</dbReference>
<dbReference type="PANTHER" id="PTHR13710:SF108">
    <property type="entry name" value="ATP-DEPENDENT DNA HELICASE Q4"/>
    <property type="match status" value="1"/>
</dbReference>
<comment type="caution">
    <text evidence="6">The sequence shown here is derived from an EMBL/GenBank/DDBJ whole genome shotgun (WGS) entry which is preliminary data.</text>
</comment>
<sequence>MSGASAAFMRLQSALLQGDWEHEQFQEPTYRRWVRVAASAALRARRGHPSSLDLASMTRQVLRHEALNQGGEISLVVPAPAEGTPWPTPAQWAACSVTAETHGSNHLRLHARPWTPTYAAGTDPTAAATAERRRRHPHRMPADPLFTALSGFGEYSSAGQQQAMRALWYALPGATVLAVLPTGTGKSAVAQVPALQMVGAGRLTVMVMPTVALALDQERALRHFATRSEVELPPLLAYHGGLSVDEKRAFHDRIRAGQQGVLITSPEALVSGLSGALFKVAQTGGLGLLVIDEAHLASQWGNGFRPEFQILAGLRRALLEASPDGQAFKTLLLTATLTRNDLQALRELFGQPGTMEVIAAVKLRPEIEYWSATLPSAEERRSAVIEAALHAPKPLVIYTTRVVDAQHVYETLKAEGLDRVGLVTGKSSPQERRQAVQGWQDATLDIMVATSAFGVGIDQAHVRTVIHACAPESIDRYYQEVGRGGRDGRASLALALVTPSDWIVAEGLKNESAKSISIARGLDRWRRMFQAARPISTHLYAVNNALNPADLLNSTQRSRSWNLHTLNLMARAGLIRLSDAPPPQRAADDSDEAFQKAIEAHQLTQWIELRSDQHLDASAWYAAVEPVRAAQRDEAQRSLDVLRSLLTGQVEASSVLVSAYSVHGPGADPADAIYPQPACGGCAVCRAQGQDAWDGIDPVPNVRTWRAPAAHLTHWVRLGRVTVAVCDDYSAQMQLLTALVDKGVCVVVDPEGTLSREALEALQGRARAPLLLHQSADLLFAPPLPTVCLAPLTSTDLPAAWLSSAPQERVVLAAPHHTTAGGEPLDLYDIHWRFHALN</sequence>
<dbReference type="PROSITE" id="PS51194">
    <property type="entry name" value="HELICASE_CTER"/>
    <property type="match status" value="1"/>
</dbReference>
<dbReference type="Gene3D" id="3.40.50.300">
    <property type="entry name" value="P-loop containing nucleotide triphosphate hydrolases"/>
    <property type="match status" value="2"/>
</dbReference>
<dbReference type="SMART" id="SM00487">
    <property type="entry name" value="DEXDc"/>
    <property type="match status" value="1"/>
</dbReference>
<evidence type="ECO:0000259" key="4">
    <source>
        <dbReference type="PROSITE" id="PS51192"/>
    </source>
</evidence>
<evidence type="ECO:0000259" key="3">
    <source>
        <dbReference type="PROSITE" id="PS50206"/>
    </source>
</evidence>
<name>A0ABT7JED3_9DEIO</name>
<evidence type="ECO:0000313" key="6">
    <source>
        <dbReference type="EMBL" id="MDL2343417.1"/>
    </source>
</evidence>
<evidence type="ECO:0000256" key="1">
    <source>
        <dbReference type="ARBA" id="ARBA00022741"/>
    </source>
</evidence>
<organism evidence="6 7">
    <name type="scientific">Deinococcus rhizophilus</name>
    <dbReference type="NCBI Taxonomy" id="3049544"/>
    <lineage>
        <taxon>Bacteria</taxon>
        <taxon>Thermotogati</taxon>
        <taxon>Deinococcota</taxon>
        <taxon>Deinococci</taxon>
        <taxon>Deinococcales</taxon>
        <taxon>Deinococcaceae</taxon>
        <taxon>Deinococcus</taxon>
    </lineage>
</organism>
<dbReference type="Pfam" id="PF00270">
    <property type="entry name" value="DEAD"/>
    <property type="match status" value="1"/>
</dbReference>
<evidence type="ECO:0000313" key="7">
    <source>
        <dbReference type="Proteomes" id="UP001302059"/>
    </source>
</evidence>
<dbReference type="PROSITE" id="PS51192">
    <property type="entry name" value="HELICASE_ATP_BIND_1"/>
    <property type="match status" value="1"/>
</dbReference>
<evidence type="ECO:0000256" key="2">
    <source>
        <dbReference type="ARBA" id="ARBA00022840"/>
    </source>
</evidence>
<dbReference type="SUPFAM" id="SSF52540">
    <property type="entry name" value="P-loop containing nucleoside triphosphate hydrolases"/>
    <property type="match status" value="1"/>
</dbReference>
<dbReference type="PANTHER" id="PTHR13710">
    <property type="entry name" value="DNA HELICASE RECQ FAMILY MEMBER"/>
    <property type="match status" value="1"/>
</dbReference>
<dbReference type="Pfam" id="PF00271">
    <property type="entry name" value="Helicase_C"/>
    <property type="match status" value="1"/>
</dbReference>
<proteinExistence type="predicted"/>
<protein>
    <submittedName>
        <fullName evidence="6">Protein DpdF</fullName>
    </submittedName>
</protein>